<feature type="non-terminal residue" evidence="2">
    <location>
        <position position="1"/>
    </location>
</feature>
<feature type="non-terminal residue" evidence="2">
    <location>
        <position position="68"/>
    </location>
</feature>
<dbReference type="EMBL" id="CAJNIZ010014284">
    <property type="protein sequence ID" value="CAE7359885.1"/>
    <property type="molecule type" value="Genomic_DNA"/>
</dbReference>
<evidence type="ECO:0000313" key="3">
    <source>
        <dbReference type="Proteomes" id="UP000649617"/>
    </source>
</evidence>
<proteinExistence type="predicted"/>
<sequence>DSDHEGDDTEPAGPVSGNRRLDEPRSFTMDVDGIAEKTAEAIYPSILAGSHVPINPTRQRLLAAHVKA</sequence>
<organism evidence="2 3">
    <name type="scientific">Symbiodinium pilosum</name>
    <name type="common">Dinoflagellate</name>
    <dbReference type="NCBI Taxonomy" id="2952"/>
    <lineage>
        <taxon>Eukaryota</taxon>
        <taxon>Sar</taxon>
        <taxon>Alveolata</taxon>
        <taxon>Dinophyceae</taxon>
        <taxon>Suessiales</taxon>
        <taxon>Symbiodiniaceae</taxon>
        <taxon>Symbiodinium</taxon>
    </lineage>
</organism>
<gene>
    <name evidence="2" type="ORF">SPIL2461_LOCUS8595</name>
</gene>
<feature type="region of interest" description="Disordered" evidence="1">
    <location>
        <begin position="1"/>
        <end position="25"/>
    </location>
</feature>
<keyword evidence="3" id="KW-1185">Reference proteome</keyword>
<protein>
    <submittedName>
        <fullName evidence="2">Uncharacterized protein</fullName>
    </submittedName>
</protein>
<comment type="caution">
    <text evidence="2">The sequence shown here is derived from an EMBL/GenBank/DDBJ whole genome shotgun (WGS) entry which is preliminary data.</text>
</comment>
<name>A0A812PVJ0_SYMPI</name>
<feature type="compositionally biased region" description="Acidic residues" evidence="1">
    <location>
        <begin position="1"/>
        <end position="10"/>
    </location>
</feature>
<reference evidence="2" key="1">
    <citation type="submission" date="2021-02" db="EMBL/GenBank/DDBJ databases">
        <authorList>
            <person name="Dougan E. K."/>
            <person name="Rhodes N."/>
            <person name="Thang M."/>
            <person name="Chan C."/>
        </authorList>
    </citation>
    <scope>NUCLEOTIDE SEQUENCE</scope>
</reference>
<evidence type="ECO:0000313" key="2">
    <source>
        <dbReference type="EMBL" id="CAE7359885.1"/>
    </source>
</evidence>
<evidence type="ECO:0000256" key="1">
    <source>
        <dbReference type="SAM" id="MobiDB-lite"/>
    </source>
</evidence>
<dbReference type="Proteomes" id="UP000649617">
    <property type="component" value="Unassembled WGS sequence"/>
</dbReference>
<accession>A0A812PVJ0</accession>
<dbReference type="AlphaFoldDB" id="A0A812PVJ0"/>